<dbReference type="EMBL" id="BARS01011360">
    <property type="protein sequence ID" value="GAF89045.1"/>
    <property type="molecule type" value="Genomic_DNA"/>
</dbReference>
<sequence length="32" mass="3583">LFKVLGISQPTGNRSVGRGEKLVREMKLELIN</sequence>
<proteinExistence type="predicted"/>
<gene>
    <name evidence="1" type="ORF">S01H1_20689</name>
</gene>
<organism evidence="1">
    <name type="scientific">marine sediment metagenome</name>
    <dbReference type="NCBI Taxonomy" id="412755"/>
    <lineage>
        <taxon>unclassified sequences</taxon>
        <taxon>metagenomes</taxon>
        <taxon>ecological metagenomes</taxon>
    </lineage>
</organism>
<protein>
    <submittedName>
        <fullName evidence="1">Uncharacterized protein</fullName>
    </submittedName>
</protein>
<evidence type="ECO:0000313" key="1">
    <source>
        <dbReference type="EMBL" id="GAF89045.1"/>
    </source>
</evidence>
<comment type="caution">
    <text evidence="1">The sequence shown here is derived from an EMBL/GenBank/DDBJ whole genome shotgun (WGS) entry which is preliminary data.</text>
</comment>
<reference evidence="1" key="1">
    <citation type="journal article" date="2014" name="Front. Microbiol.">
        <title>High frequency of phylogenetically diverse reductive dehalogenase-homologous genes in deep subseafloor sedimentary metagenomes.</title>
        <authorList>
            <person name="Kawai M."/>
            <person name="Futagami T."/>
            <person name="Toyoda A."/>
            <person name="Takaki Y."/>
            <person name="Nishi S."/>
            <person name="Hori S."/>
            <person name="Arai W."/>
            <person name="Tsubouchi T."/>
            <person name="Morono Y."/>
            <person name="Uchiyama I."/>
            <person name="Ito T."/>
            <person name="Fujiyama A."/>
            <person name="Inagaki F."/>
            <person name="Takami H."/>
        </authorList>
    </citation>
    <scope>NUCLEOTIDE SEQUENCE</scope>
    <source>
        <strain evidence="1">Expedition CK06-06</strain>
    </source>
</reference>
<dbReference type="AlphaFoldDB" id="X0UKQ2"/>
<feature type="non-terminal residue" evidence="1">
    <location>
        <position position="1"/>
    </location>
</feature>
<name>X0UKQ2_9ZZZZ</name>
<accession>X0UKQ2</accession>